<evidence type="ECO:0000313" key="2">
    <source>
        <dbReference type="Proteomes" id="UP000292347"/>
    </source>
</evidence>
<name>A0A4Q2IR34_9SPHN</name>
<protein>
    <submittedName>
        <fullName evidence="1">DUF983 domain-containing protein</fullName>
    </submittedName>
</protein>
<evidence type="ECO:0000313" key="1">
    <source>
        <dbReference type="EMBL" id="RXZ30587.1"/>
    </source>
</evidence>
<comment type="caution">
    <text evidence="1">The sequence shown here is derived from an EMBL/GenBank/DDBJ whole genome shotgun (WGS) entry which is preliminary data.</text>
</comment>
<accession>A0A4Q2IR34</accession>
<dbReference type="RefSeq" id="WP_129343204.1">
    <property type="nucleotide sequence ID" value="NZ_JACIDD010000003.1"/>
</dbReference>
<dbReference type="OrthoDB" id="9799456at2"/>
<dbReference type="InterPro" id="IPR009325">
    <property type="entry name" value="DUF983"/>
</dbReference>
<reference evidence="1 2" key="1">
    <citation type="submission" date="2019-01" db="EMBL/GenBank/DDBJ databases">
        <title>Sphingomonas mucosissima sp. nov. and Sphingomonas desiccabilis sp. nov., from biological soil crusts in the Colorado Plateau, USA.</title>
        <authorList>
            <person name="Zhu D."/>
        </authorList>
    </citation>
    <scope>NUCLEOTIDE SEQUENCE [LARGE SCALE GENOMIC DNA]</scope>
    <source>
        <strain evidence="1 2">CP1D</strain>
    </source>
</reference>
<keyword evidence="2" id="KW-1185">Reference proteome</keyword>
<gene>
    <name evidence="1" type="ORF">EO081_15625</name>
</gene>
<dbReference type="Proteomes" id="UP000292347">
    <property type="component" value="Unassembled WGS sequence"/>
</dbReference>
<dbReference type="Pfam" id="PF06170">
    <property type="entry name" value="DUF983"/>
    <property type="match status" value="1"/>
</dbReference>
<proteinExistence type="predicted"/>
<sequence>MTGLAGAPPEPLAAATGGLCPRCGAKTLFAGFIAFAPSCTRCGLDFLRFNVGDGPTVFLTMGIGTLVTVLAVVVELLFSPPTWLHVVLWLPLTLGGVAVSLRFTKALLLALEYRNAAREARLTSDEP</sequence>
<organism evidence="1 2">
    <name type="scientific">Sphingomonas desiccabilis</name>
    <dbReference type="NCBI Taxonomy" id="429134"/>
    <lineage>
        <taxon>Bacteria</taxon>
        <taxon>Pseudomonadati</taxon>
        <taxon>Pseudomonadota</taxon>
        <taxon>Alphaproteobacteria</taxon>
        <taxon>Sphingomonadales</taxon>
        <taxon>Sphingomonadaceae</taxon>
        <taxon>Sphingomonas</taxon>
    </lineage>
</organism>
<dbReference type="EMBL" id="SDPT01000003">
    <property type="protein sequence ID" value="RXZ30587.1"/>
    <property type="molecule type" value="Genomic_DNA"/>
</dbReference>
<dbReference type="AlphaFoldDB" id="A0A4Q2IR34"/>